<sequence length="226" mass="24581">MTEGFWGALKFDMTAAGNGGPFEAGEYIRNQVLYLNAYGNVDINGWDGQGIDMNEENGTIFATTIGAGFKRPSTNAFTGVLMGADRSQPRQEIPGYGMAYDREAHEHMPYLTGIFGYQDGVQSFALMENGTAYFGRADRGGRIIIDGANATIYGGANGQMGSPSIDDDMWNSMRLTLCDLTHKVSAEGQNVSGYWTNSKDAYDPDNQNNNIPIYTGIKNGDHGFMT</sequence>
<evidence type="ECO:0000313" key="2">
    <source>
        <dbReference type="Proteomes" id="UP001237988"/>
    </source>
</evidence>
<dbReference type="EMBL" id="OQ749652">
    <property type="protein sequence ID" value="WIC39565.1"/>
    <property type="molecule type" value="Genomic_DNA"/>
</dbReference>
<name>A0AAF0RU74_9CAUD</name>
<organism evidence="1 2">
    <name type="scientific">Phage Phass-1</name>
    <dbReference type="NCBI Taxonomy" id="3043662"/>
    <lineage>
        <taxon>Viruses</taxon>
        <taxon>Duplodnaviria</taxon>
        <taxon>Heunggongvirae</taxon>
        <taxon>Uroviricota</taxon>
        <taxon>Caudoviricetes</taxon>
        <taxon>Caudoviricetes code 15 clade</taxon>
    </lineage>
</organism>
<reference evidence="1" key="1">
    <citation type="submission" date="2023-04" db="EMBL/GenBank/DDBJ databases">
        <title>Bacteriophage Phass-1 Discovered in the Human Gut Virome - the Founding Member of the Proposed New Family Phassviridae.</title>
        <authorList>
            <person name="Tikunov A.Y."/>
            <person name="Morozova V.V."/>
            <person name="Chechushkov A.V."/>
            <person name="Tikunova N.V."/>
        </authorList>
    </citation>
    <scope>NUCLEOTIDE SEQUENCE</scope>
</reference>
<evidence type="ECO:0000313" key="1">
    <source>
        <dbReference type="EMBL" id="WIC39565.1"/>
    </source>
</evidence>
<dbReference type="Proteomes" id="UP001237988">
    <property type="component" value="Segment"/>
</dbReference>
<accession>A0AAF0RU74</accession>
<protein>
    <submittedName>
        <fullName evidence="1">Uncharacterized protein</fullName>
    </submittedName>
</protein>
<proteinExistence type="predicted"/>